<dbReference type="Pfam" id="PF00567">
    <property type="entry name" value="TUDOR"/>
    <property type="match status" value="1"/>
</dbReference>
<dbReference type="PROSITE" id="PS50304">
    <property type="entry name" value="TUDOR"/>
    <property type="match status" value="1"/>
</dbReference>
<evidence type="ECO:0008006" key="10">
    <source>
        <dbReference type="Google" id="ProtNLM"/>
    </source>
</evidence>
<dbReference type="InterPro" id="IPR016071">
    <property type="entry name" value="Staphylococal_nuclease_OB-fold"/>
</dbReference>
<dbReference type="GO" id="GO:0005634">
    <property type="term" value="C:nucleus"/>
    <property type="evidence" value="ECO:0007669"/>
    <property type="project" value="TreeGrafter"/>
</dbReference>
<dbReference type="OrthoDB" id="10023235at2759"/>
<dbReference type="InterPro" id="IPR035437">
    <property type="entry name" value="SNase_OB-fold_sf"/>
</dbReference>
<dbReference type="STRING" id="361077.A0A152A5T3"/>
<dbReference type="PROSITE" id="PS50830">
    <property type="entry name" value="TNASE_3"/>
    <property type="match status" value="4"/>
</dbReference>
<dbReference type="InterPro" id="IPR002999">
    <property type="entry name" value="Tudor"/>
</dbReference>
<dbReference type="SUPFAM" id="SSF63748">
    <property type="entry name" value="Tudor/PWWP/MBT"/>
    <property type="match status" value="1"/>
</dbReference>
<evidence type="ECO:0000313" key="8">
    <source>
        <dbReference type="EMBL" id="KYR01596.1"/>
    </source>
</evidence>
<dbReference type="FunFam" id="2.40.50.90:FF:000002">
    <property type="entry name" value="Staphylococcal nuclease domain-containing protein"/>
    <property type="match status" value="1"/>
</dbReference>
<keyword evidence="2 4" id="KW-0963">Cytoplasm</keyword>
<feature type="compositionally biased region" description="Low complexity" evidence="5">
    <location>
        <begin position="322"/>
        <end position="351"/>
    </location>
</feature>
<dbReference type="InParanoid" id="A0A152A5T3"/>
<dbReference type="InterPro" id="IPR016685">
    <property type="entry name" value="Silence_cplx_Nase-comp_TudorSN"/>
</dbReference>
<evidence type="ECO:0000313" key="9">
    <source>
        <dbReference type="Proteomes" id="UP000076078"/>
    </source>
</evidence>
<dbReference type="GO" id="GO:0031332">
    <property type="term" value="C:RNAi effector complex"/>
    <property type="evidence" value="ECO:0007669"/>
    <property type="project" value="InterPro"/>
</dbReference>
<protein>
    <recommendedName>
        <fullName evidence="10">Nuclease domain-containing protein</fullName>
    </recommendedName>
</protein>
<dbReference type="EMBL" id="LODT01000006">
    <property type="protein sequence ID" value="KYR01596.1"/>
    <property type="molecule type" value="Genomic_DNA"/>
</dbReference>
<evidence type="ECO:0000256" key="1">
    <source>
        <dbReference type="ARBA" id="ARBA00004496"/>
    </source>
</evidence>
<sequence length="939" mass="105188">MSSTSLIQPQQPTIGVVRAVNSGDSLVIHEVNKQGVESPDKVEYTLSHLTVPRLGYHGTPDKPATKDLPFAWESKEFLRKKSIGKKVNFYVDYQAPTGRKYITVYLVEDLENSLNKQMIESGWASLFRSASGKENKKPEYLNLIQLETAAQQQELGIHNKNPEAINNSVRPIHTLSPFDLYNKLQKKQLNAVVEQIRNANSYRVVILPSFHSFVVHLSGIQCPGYKRDASGTMQPEPYAQEAEAFITKNVLHRDVTITLDTYDKQGTLYGTVMCSDRDVAATLLKNGFGQIVAWTCAARTDQESLKQAEQTAKDQSLRVWSTPSTPVIPTSTTTTTATTSSTANPTSTSNIRGVDNPREINGKVIKIGNAGQIVIVTDQKVEYEVSLASLKVPMLTKVEDENALKIMSKDDQSKSRFERYYAYEAKEWLRKRLIGQRVQARLEYIRPAIAQSSLPEKPFYSVYLGKGNVSLGLVEAGLAKLLEHKGADNRAVDYEALIAAENKAKKKNAGLFSNKDNAPILNINDCSAFEDKNLKAKATKLLPHLRNADLPAVINLVISAQRFKIFIERDSCMINLSLSGVRVPKKEDDAVIADLALNYSKDQLMQHDVTIHIDDIDKAGNFIGSLYHQNKNYALSLVELGYASVHDPMRKLPGVFFETEEKAKNARLGIWKNYDPEEEKRQEEARFREQEEKNKASQAEFAEAIVRSVQTPTDIYVEFVNSKTEEIIHQLNLLETDNSTESLGASSLKVGDLARVRSDKDQKIYRAKVLEINNTQYKVALYDIGDVEQLSANRVHPLPAKYHQIPTLITPVSLAYLKSTPNEDVNNDAIDFLDREFAGITLKCTVQSRDENNKMSVVLKDDHGCINTELLRNGLVKIDPRARGSQLDQFKSDEKTAIDSRIGFWRFGNIGSDDEDESNPKPGFNKKRFQKKSGGAPKK</sequence>
<evidence type="ECO:0000256" key="5">
    <source>
        <dbReference type="SAM" id="MobiDB-lite"/>
    </source>
</evidence>
<feature type="domain" description="Tudor" evidence="6">
    <location>
        <begin position="747"/>
        <end position="805"/>
    </location>
</feature>
<comment type="caution">
    <text evidence="8">The sequence shown here is derived from an EMBL/GenBank/DDBJ whole genome shotgun (WGS) entry which is preliminary data.</text>
</comment>
<dbReference type="PANTHER" id="PTHR12302">
    <property type="entry name" value="EBNA2 BINDING PROTEIN P100"/>
    <property type="match status" value="1"/>
</dbReference>
<name>A0A152A5T3_TIELA</name>
<feature type="region of interest" description="Disordered" evidence="5">
    <location>
        <begin position="909"/>
        <end position="939"/>
    </location>
</feature>
<feature type="domain" description="TNase-like" evidence="7">
    <location>
        <begin position="358"/>
        <end position="514"/>
    </location>
</feature>
<reference evidence="8 9" key="1">
    <citation type="submission" date="2015-12" db="EMBL/GenBank/DDBJ databases">
        <title>Dictyostelia acquired genes for synthesis and detection of signals that induce cell-type specialization by lateral gene transfer from prokaryotes.</title>
        <authorList>
            <person name="Gloeckner G."/>
            <person name="Schaap P."/>
        </authorList>
    </citation>
    <scope>NUCLEOTIDE SEQUENCE [LARGE SCALE GENOMIC DNA]</scope>
    <source>
        <strain evidence="8 9">TK</strain>
    </source>
</reference>
<dbReference type="Pfam" id="PF00565">
    <property type="entry name" value="SNase"/>
    <property type="match status" value="4"/>
</dbReference>
<dbReference type="GO" id="GO:0005829">
    <property type="term" value="C:cytosol"/>
    <property type="evidence" value="ECO:0007669"/>
    <property type="project" value="UniProtKB-UniRule"/>
</dbReference>
<proteinExistence type="predicted"/>
<dbReference type="PANTHER" id="PTHR12302:SF2">
    <property type="entry name" value="STAPHYLOCOCCAL NUCLEASE DOMAIN-CONTAINING PROTEIN 1"/>
    <property type="match status" value="1"/>
</dbReference>
<dbReference type="GO" id="GO:0031047">
    <property type="term" value="P:regulatory ncRNA-mediated gene silencing"/>
    <property type="evidence" value="ECO:0007669"/>
    <property type="project" value="UniProtKB-UniRule"/>
</dbReference>
<evidence type="ECO:0000259" key="7">
    <source>
        <dbReference type="PROSITE" id="PS50830"/>
    </source>
</evidence>
<feature type="domain" description="TNase-like" evidence="7">
    <location>
        <begin position="11"/>
        <end position="160"/>
    </location>
</feature>
<feature type="domain" description="TNase-like" evidence="7">
    <location>
        <begin position="548"/>
        <end position="673"/>
    </location>
</feature>
<evidence type="ECO:0000259" key="6">
    <source>
        <dbReference type="PROSITE" id="PS50304"/>
    </source>
</evidence>
<keyword evidence="3" id="KW-0677">Repeat</keyword>
<feature type="compositionally biased region" description="Basic residues" evidence="5">
    <location>
        <begin position="924"/>
        <end position="939"/>
    </location>
</feature>
<dbReference type="SUPFAM" id="SSF50199">
    <property type="entry name" value="Staphylococcal nuclease"/>
    <property type="match status" value="5"/>
</dbReference>
<dbReference type="AlphaFoldDB" id="A0A152A5T3"/>
<dbReference type="Proteomes" id="UP000076078">
    <property type="component" value="Unassembled WGS sequence"/>
</dbReference>
<organism evidence="8 9">
    <name type="scientific">Tieghemostelium lacteum</name>
    <name type="common">Slime mold</name>
    <name type="synonym">Dictyostelium lacteum</name>
    <dbReference type="NCBI Taxonomy" id="361077"/>
    <lineage>
        <taxon>Eukaryota</taxon>
        <taxon>Amoebozoa</taxon>
        <taxon>Evosea</taxon>
        <taxon>Eumycetozoa</taxon>
        <taxon>Dictyostelia</taxon>
        <taxon>Dictyosteliales</taxon>
        <taxon>Raperosteliaceae</taxon>
        <taxon>Tieghemostelium</taxon>
    </lineage>
</organism>
<dbReference type="GO" id="GO:0004518">
    <property type="term" value="F:nuclease activity"/>
    <property type="evidence" value="ECO:0007669"/>
    <property type="project" value="TreeGrafter"/>
</dbReference>
<feature type="domain" description="TNase-like" evidence="7">
    <location>
        <begin position="187"/>
        <end position="322"/>
    </location>
</feature>
<evidence type="ECO:0000256" key="3">
    <source>
        <dbReference type="ARBA" id="ARBA00022737"/>
    </source>
</evidence>
<dbReference type="OMA" id="ARCADHH"/>
<feature type="region of interest" description="Disordered" evidence="5">
    <location>
        <begin position="322"/>
        <end position="355"/>
    </location>
</feature>
<dbReference type="GO" id="GO:0006402">
    <property type="term" value="P:mRNA catabolic process"/>
    <property type="evidence" value="ECO:0007669"/>
    <property type="project" value="UniProtKB-UniRule"/>
</dbReference>
<dbReference type="PIRSF" id="PIRSF017179">
    <property type="entry name" value="RISC-Tudor-SN"/>
    <property type="match status" value="1"/>
</dbReference>
<dbReference type="Gene3D" id="2.30.30.140">
    <property type="match status" value="1"/>
</dbReference>
<dbReference type="SMART" id="SM00333">
    <property type="entry name" value="TUDOR"/>
    <property type="match status" value="1"/>
</dbReference>
<evidence type="ECO:0000256" key="2">
    <source>
        <dbReference type="ARBA" id="ARBA00022490"/>
    </source>
</evidence>
<gene>
    <name evidence="8" type="ORF">DLAC_01596</name>
</gene>
<comment type="subcellular location">
    <subcellularLocation>
        <location evidence="1 4">Cytoplasm</location>
    </subcellularLocation>
</comment>
<dbReference type="SMART" id="SM00318">
    <property type="entry name" value="SNc"/>
    <property type="match status" value="4"/>
</dbReference>
<dbReference type="Gene3D" id="2.40.50.90">
    <property type="match status" value="5"/>
</dbReference>
<dbReference type="FunCoup" id="A0A152A5T3">
    <property type="interactions" value="974"/>
</dbReference>
<accession>A0A152A5T3</accession>
<keyword evidence="9" id="KW-1185">Reference proteome</keyword>
<dbReference type="GO" id="GO:0003723">
    <property type="term" value="F:RNA binding"/>
    <property type="evidence" value="ECO:0007669"/>
    <property type="project" value="UniProtKB-UniRule"/>
</dbReference>
<evidence type="ECO:0000256" key="4">
    <source>
        <dbReference type="PIRNR" id="PIRNR017179"/>
    </source>
</evidence>